<reference evidence="8 9" key="1">
    <citation type="journal article" date="2012" name="FEMS Yeast Res.">
        <title>The genome sequence of the wine yeast VIN7 reveals an allotriploid hybrid genome with Saccharomyces cerevisiae and Saccharomyces kudriavzevii origins.</title>
        <authorList>
            <person name="Borneman A.R."/>
            <person name="Desany B.A."/>
            <person name="Riches D."/>
            <person name="Affourtit J.P."/>
            <person name="Forgan A.H."/>
            <person name="Pretorius I.S."/>
            <person name="Egholm M."/>
            <person name="Chambers P.J."/>
        </authorList>
    </citation>
    <scope>NUCLEOTIDE SEQUENCE [LARGE SCALE GENOMIC DNA]</scope>
    <source>
        <strain evidence="8 9">VIN7</strain>
    </source>
</reference>
<dbReference type="GO" id="GO:0061775">
    <property type="term" value="F:cohesin loader activity"/>
    <property type="evidence" value="ECO:0007669"/>
    <property type="project" value="InterPro"/>
</dbReference>
<dbReference type="GO" id="GO:1990414">
    <property type="term" value="P:replication-born double-strand break repair via sister chromatid exchange"/>
    <property type="evidence" value="ECO:0007669"/>
    <property type="project" value="TreeGrafter"/>
</dbReference>
<comment type="similarity">
    <text evidence="2 6">Belongs to the SCC2/Nipped-B family.</text>
</comment>
<dbReference type="EMBL" id="AGVY01000170">
    <property type="protein sequence ID" value="EHN03102.1"/>
    <property type="molecule type" value="Genomic_DNA"/>
</dbReference>
<organism evidence="8 9">
    <name type="scientific">Saccharomyces cerevisiae x Saccharomyces kudriavzevii (strain VIN7)</name>
    <name type="common">Yeast</name>
    <dbReference type="NCBI Taxonomy" id="1095631"/>
    <lineage>
        <taxon>Eukaryota</taxon>
        <taxon>Fungi</taxon>
        <taxon>Dikarya</taxon>
        <taxon>Ascomycota</taxon>
        <taxon>Saccharomycotina</taxon>
        <taxon>Saccharomycetes</taxon>
        <taxon>Saccharomycetales</taxon>
        <taxon>Saccharomycetaceae</taxon>
        <taxon>Saccharomyces</taxon>
    </lineage>
</organism>
<dbReference type="PANTHER" id="PTHR21704">
    <property type="entry name" value="NIPPED-B-LIKE PROTEIN DELANGIN SCC2-RELATED"/>
    <property type="match status" value="1"/>
</dbReference>
<dbReference type="GO" id="GO:0010468">
    <property type="term" value="P:regulation of gene expression"/>
    <property type="evidence" value="ECO:0007669"/>
    <property type="project" value="InterPro"/>
</dbReference>
<evidence type="ECO:0000313" key="8">
    <source>
        <dbReference type="EMBL" id="EHN03102.1"/>
    </source>
</evidence>
<dbReference type="GO" id="GO:0003682">
    <property type="term" value="F:chromatin binding"/>
    <property type="evidence" value="ECO:0007669"/>
    <property type="project" value="TreeGrafter"/>
</dbReference>
<dbReference type="HOGENOM" id="CLU_259053_0_0_1"/>
<keyword evidence="4 6" id="KW-0539">Nucleus</keyword>
<evidence type="ECO:0000256" key="6">
    <source>
        <dbReference type="RuleBase" id="RU364107"/>
    </source>
</evidence>
<dbReference type="GO" id="GO:0071169">
    <property type="term" value="P:establishment of protein localization to chromatin"/>
    <property type="evidence" value="ECO:0007669"/>
    <property type="project" value="TreeGrafter"/>
</dbReference>
<dbReference type="GO" id="GO:0140588">
    <property type="term" value="P:chromatin looping"/>
    <property type="evidence" value="ECO:0007669"/>
    <property type="project" value="InterPro"/>
</dbReference>
<keyword evidence="5 6" id="KW-0131">Cell cycle</keyword>
<comment type="caution">
    <text evidence="8">The sequence shown here is derived from an EMBL/GenBank/DDBJ whole genome shotgun (WGS) entry which is preliminary data.</text>
</comment>
<evidence type="ECO:0000259" key="7">
    <source>
        <dbReference type="Pfam" id="PF12830"/>
    </source>
</evidence>
<dbReference type="Pfam" id="PF12830">
    <property type="entry name" value="Nipped-B_C"/>
    <property type="match status" value="1"/>
</dbReference>
<dbReference type="Proteomes" id="UP000009009">
    <property type="component" value="Unassembled WGS sequence"/>
</dbReference>
<sequence length="1493" mass="172361">MSYPGEDTDIPKRIIEALEDQPLSYLVPKDGLAALVNAPMRTSLPFGKTVFASADDCRELDINHLATLNDPTFSMKNDVEQNKLIFRRPDNPTLSIKSMDHVPSDLFKGLSPLAQGVLSIHGELVDSDNIKKKSEIVSKVQQKHKLEDLTPNTSNLSFNDDSPNKKTKISTGVTMTKANLAEQYLSDLKNFLDVVGFDQSTAEIRNIEYWLQLPNGKYILTTDCLIKLQMTIKNIVANPQLWDSIKMTWLLRMLDVMVSNINSSKSSLKTGLDDSMLRYIALLSIVILFNIFLLGKKDNNLHRESYIMEPLNFLSDLIESLKILPDEYDSLKMELNTFQEALSLLPKYIYNGPFLDDNVTTKLVYIFSDLLMNNDIETTTNIQFQSFWDNVKRVSSDVLVSLFTKLDQQREFIIEELISHVEKLPTKRIQKKLRKINNENIYITDFTFTLMSMLENLNCYTFCGHMKELASEDIQELKNEYKNQDEFLFCVIEHINHTILERFFKNPSSLRYVIDNFVQDLLLLITSPQWPVTEKILGSLLKRLFGVFSPSVQLSANIETICLQHIGNIGSTIFDIKCSTREREDNNLIKMINYPENLPHFFRLFEECIAYNETIQCRDSATRFLWNLRLGTIFRLEEYTKDIKEQNSTINDQLKNILLQVQNGGLQRPLETKETDFSVIKLNYFSILHAFELLNMYDSYLKLVLSLLAKDKIKLRSTAIKCLSMLASKDKIILSNPMVKATIQQRLNDSSASVKDAILDLVSINSSYFEFYQQINNNYDDDSIMVRRHVLKINEKMYDETNDTATRVYVIARILMKIEDEEDNIIDMARLILLNRWILKVEELLDQPEKLKEISTSVLMVVSRVAIMNEKCSQLFDWFLNFYLLNREAHSKDMYDRITHVLQILTDFLVQKIVELNSEDINEKDLIIDKQNFLNLLAKFADSTVSFLTKDHITALYPYMLSDEKSDFHYHILQVFRSTFEKLANFKPRFLYDLETTLLSRLPKMNVREIDEAMPLIWSVATHRHDATRVAKACSSCLCHLHPYINKANKDETAIVVDGKLQRLIYLATGFARFCFPKIPNEKIAFLQENETLYEHITKCLLVLSKDKITHIIRRVALKNLTKLCGNHPKLFNSKHVLHLLDKEFEGDKLDIKLVILESLYDLFLLEERKSVRNTGVSSTLSSNSILKKKLLKTKKAEFVNDGVCSALATRFLNNILQICLLRDLKNSLVAIRLLKLILQFGYTNPSHSIPTVIALIASDSRYIRRVAHEILEDLFEKYETLVFSGLSRGITKAINYSIHTGDESYYKHNYFFASLEKLCGTGKKNTPKFYKIMKRIIQSYLDDITDITSITTSVQKSIFILCANISNFTFISQYDLVSLLKTIDLTTDRLKEIIMDELDGDNSSSTECEEMLHGIVLIQLCLQDLSSYLLQVYGLRNDVLLLDMVEESELKNKQLPARKQDINEFSVQLENIEQHSSNGKLIAYFRKHVKDT</sequence>
<evidence type="ECO:0000256" key="4">
    <source>
        <dbReference type="ARBA" id="ARBA00023242"/>
    </source>
</evidence>
<dbReference type="GO" id="GO:0034087">
    <property type="term" value="P:establishment of mitotic sister chromatid cohesion"/>
    <property type="evidence" value="ECO:0007669"/>
    <property type="project" value="TreeGrafter"/>
</dbReference>
<dbReference type="OrthoDB" id="418242at2759"/>
<dbReference type="Pfam" id="PF12765">
    <property type="entry name" value="Cohesin_HEAT"/>
    <property type="match status" value="1"/>
</dbReference>
<dbReference type="InterPro" id="IPR033031">
    <property type="entry name" value="Scc2/Nipped-B"/>
</dbReference>
<name>H0GSV4_SACCK</name>
<dbReference type="InterPro" id="IPR024986">
    <property type="entry name" value="Nipped-B_C"/>
</dbReference>
<evidence type="ECO:0000256" key="2">
    <source>
        <dbReference type="ARBA" id="ARBA00009252"/>
    </source>
</evidence>
<evidence type="ECO:0000256" key="1">
    <source>
        <dbReference type="ARBA" id="ARBA00004123"/>
    </source>
</evidence>
<dbReference type="InterPro" id="IPR016024">
    <property type="entry name" value="ARM-type_fold"/>
</dbReference>
<dbReference type="GO" id="GO:0090694">
    <property type="term" value="C:Scc2-Scc4 cohesin loading complex"/>
    <property type="evidence" value="ECO:0007669"/>
    <property type="project" value="TreeGrafter"/>
</dbReference>
<dbReference type="PANTHER" id="PTHR21704:SF18">
    <property type="entry name" value="NIPPED-B-LIKE PROTEIN"/>
    <property type="match status" value="1"/>
</dbReference>
<comment type="subcellular location">
    <subcellularLocation>
        <location evidence="1 6">Nucleus</location>
    </subcellularLocation>
</comment>
<evidence type="ECO:0000256" key="5">
    <source>
        <dbReference type="ARBA" id="ARBA00023306"/>
    </source>
</evidence>
<feature type="domain" description="Sister chromatid cohesion C-terminal" evidence="7">
    <location>
        <begin position="1205"/>
        <end position="1385"/>
    </location>
</feature>
<accession>H0GSV4</accession>
<evidence type="ECO:0000313" key="9">
    <source>
        <dbReference type="Proteomes" id="UP000009009"/>
    </source>
</evidence>
<proteinExistence type="inferred from homology"/>
<dbReference type="PhylomeDB" id="H0GSV4"/>
<dbReference type="CDD" id="cd23958">
    <property type="entry name" value="SCC2"/>
    <property type="match status" value="1"/>
</dbReference>
<dbReference type="InterPro" id="IPR026003">
    <property type="entry name" value="Cohesin_HEAT"/>
</dbReference>
<keyword evidence="9" id="KW-1185">Reference proteome</keyword>
<gene>
    <name evidence="8" type="ORF">VIN7_6281</name>
</gene>
<dbReference type="SUPFAM" id="SSF48371">
    <property type="entry name" value="ARM repeat"/>
    <property type="match status" value="2"/>
</dbReference>
<protein>
    <recommendedName>
        <fullName evidence="6">Sister chromatid cohesion protein</fullName>
    </recommendedName>
</protein>
<evidence type="ECO:0000256" key="3">
    <source>
        <dbReference type="ARBA" id="ARBA00022737"/>
    </source>
</evidence>
<keyword evidence="3 6" id="KW-0677">Repeat</keyword>